<sequence>MDNSYLVRDKLSRLYSYLVLRKLLTVALSVLFSLLQCASLSPSSTEGGRICIRGACASSSAF</sequence>
<reference evidence="1" key="1">
    <citation type="submission" date="2018-11" db="EMBL/GenBank/DDBJ databases">
        <authorList>
            <consortium name="Genoscope - CEA"/>
            <person name="William W."/>
        </authorList>
    </citation>
    <scope>NUCLEOTIDE SEQUENCE</scope>
</reference>
<accession>A0A3P6EUM7</accession>
<name>A0A3P6EUM7_BRAOL</name>
<gene>
    <name evidence="1" type="ORF">BOLC1T01292H</name>
</gene>
<dbReference type="AlphaFoldDB" id="A0A3P6EUM7"/>
<dbReference type="EMBL" id="LR031878">
    <property type="protein sequence ID" value="VDD48903.1"/>
    <property type="molecule type" value="Genomic_DNA"/>
</dbReference>
<organism evidence="1">
    <name type="scientific">Brassica oleracea</name>
    <name type="common">Wild cabbage</name>
    <dbReference type="NCBI Taxonomy" id="3712"/>
    <lineage>
        <taxon>Eukaryota</taxon>
        <taxon>Viridiplantae</taxon>
        <taxon>Streptophyta</taxon>
        <taxon>Embryophyta</taxon>
        <taxon>Tracheophyta</taxon>
        <taxon>Spermatophyta</taxon>
        <taxon>Magnoliopsida</taxon>
        <taxon>eudicotyledons</taxon>
        <taxon>Gunneridae</taxon>
        <taxon>Pentapetalae</taxon>
        <taxon>rosids</taxon>
        <taxon>malvids</taxon>
        <taxon>Brassicales</taxon>
        <taxon>Brassicaceae</taxon>
        <taxon>Brassiceae</taxon>
        <taxon>Brassica</taxon>
    </lineage>
</organism>
<proteinExistence type="predicted"/>
<evidence type="ECO:0000313" key="1">
    <source>
        <dbReference type="EMBL" id="VDD48903.1"/>
    </source>
</evidence>
<protein>
    <submittedName>
        <fullName evidence="1">Uncharacterized protein</fullName>
    </submittedName>
</protein>